<feature type="signal peptide" evidence="1">
    <location>
        <begin position="1"/>
        <end position="21"/>
    </location>
</feature>
<comment type="caution">
    <text evidence="3">The sequence shown here is derived from an EMBL/GenBank/DDBJ whole genome shotgun (WGS) entry which is preliminary data.</text>
</comment>
<dbReference type="SMART" id="SM00867">
    <property type="entry name" value="YceI"/>
    <property type="match status" value="1"/>
</dbReference>
<gene>
    <name evidence="3" type="ORF">ABDJ85_00420</name>
</gene>
<feature type="domain" description="Lipid/polyisoprenoid-binding YceI-like" evidence="2">
    <location>
        <begin position="21"/>
        <end position="177"/>
    </location>
</feature>
<evidence type="ECO:0000313" key="4">
    <source>
        <dbReference type="Proteomes" id="UP001495147"/>
    </source>
</evidence>
<dbReference type="Gene3D" id="2.40.128.110">
    <property type="entry name" value="Lipid/polyisoprenoid-binding, YceI-like"/>
    <property type="match status" value="1"/>
</dbReference>
<dbReference type="InterPro" id="IPR036761">
    <property type="entry name" value="TTHA0802/YceI-like_sf"/>
</dbReference>
<keyword evidence="4" id="KW-1185">Reference proteome</keyword>
<feature type="chain" id="PRO_5045413733" evidence="1">
    <location>
        <begin position="22"/>
        <end position="182"/>
    </location>
</feature>
<protein>
    <submittedName>
        <fullName evidence="3">YceI family protein</fullName>
    </submittedName>
</protein>
<evidence type="ECO:0000259" key="2">
    <source>
        <dbReference type="SMART" id="SM00867"/>
    </source>
</evidence>
<dbReference type="PANTHER" id="PTHR34406">
    <property type="entry name" value="PROTEIN YCEI"/>
    <property type="match status" value="1"/>
</dbReference>
<dbReference type="PANTHER" id="PTHR34406:SF1">
    <property type="entry name" value="PROTEIN YCEI"/>
    <property type="match status" value="1"/>
</dbReference>
<proteinExistence type="predicted"/>
<name>A0ABV0FY24_9BURK</name>
<dbReference type="SUPFAM" id="SSF101874">
    <property type="entry name" value="YceI-like"/>
    <property type="match status" value="1"/>
</dbReference>
<organism evidence="3 4">
    <name type="scientific">Roseateles paludis</name>
    <dbReference type="NCBI Taxonomy" id="3145238"/>
    <lineage>
        <taxon>Bacteria</taxon>
        <taxon>Pseudomonadati</taxon>
        <taxon>Pseudomonadota</taxon>
        <taxon>Betaproteobacteria</taxon>
        <taxon>Burkholderiales</taxon>
        <taxon>Sphaerotilaceae</taxon>
        <taxon>Roseateles</taxon>
    </lineage>
</organism>
<evidence type="ECO:0000256" key="1">
    <source>
        <dbReference type="SAM" id="SignalP"/>
    </source>
</evidence>
<dbReference type="Proteomes" id="UP001495147">
    <property type="component" value="Unassembled WGS sequence"/>
</dbReference>
<dbReference type="EMBL" id="JBDPZD010000001">
    <property type="protein sequence ID" value="MEO3689911.1"/>
    <property type="molecule type" value="Genomic_DNA"/>
</dbReference>
<dbReference type="InterPro" id="IPR007372">
    <property type="entry name" value="Lipid/polyisoprenoid-bd_YceI"/>
</dbReference>
<reference evidence="3 4" key="1">
    <citation type="submission" date="2024-05" db="EMBL/GenBank/DDBJ databases">
        <title>Roseateles sp. DJS-2-20 16S ribosomal RNA gene Genome sequencing and assembly.</title>
        <authorList>
            <person name="Woo H."/>
        </authorList>
    </citation>
    <scope>NUCLEOTIDE SEQUENCE [LARGE SCALE GENOMIC DNA]</scope>
    <source>
        <strain evidence="3 4">DJS-2-20</strain>
    </source>
</reference>
<dbReference type="RefSeq" id="WP_347702750.1">
    <property type="nucleotide sequence ID" value="NZ_JBDPZD010000001.1"/>
</dbReference>
<dbReference type="Pfam" id="PF04264">
    <property type="entry name" value="YceI"/>
    <property type="match status" value="1"/>
</dbReference>
<evidence type="ECO:0000313" key="3">
    <source>
        <dbReference type="EMBL" id="MEO3689911.1"/>
    </source>
</evidence>
<accession>A0ABV0FY24</accession>
<sequence>MRFRLPLLAALGLSLSLAASAATLVPAKSELLFNFKQMGVAVDGSFKKFEAQLDFDPKKPEAGKIAFTVDLSSVSLGDPMYDAELGNPLWFDTKRNGKASFVSSSIKPTGAGKYDVAGKLSIKGAVRDVVVPITLAGGVAAGAVPIKRLDFKIGDGEWADTSVVANDVIVKFKLSFTGIPGQ</sequence>
<keyword evidence="1" id="KW-0732">Signal</keyword>